<sequence>MNTIEEIKCAYDDVRLISDSDEAGKISSLFSFEKKLLSNNSMEVLEFQYNCLKDISDWRLYLCCRAGFSKRKKIAEEFILDKIKVEKDTRLIGDCLHILGRLRCEYALSLALSYVHNDSDYIREVCLYVIGWMGDSSCLPLLEDKLINENNLKIKITAGSAMRQIFWRIPDCQDEVLNLLKNVYYSGNTESIKGRLIELISTISGKNLGMKESKNDPDVLIGDIDKAIIKTDKFLATI</sequence>
<dbReference type="KEGG" id="hpar:AL518_12520"/>
<dbReference type="InterPro" id="IPR016024">
    <property type="entry name" value="ARM-type_fold"/>
</dbReference>
<evidence type="ECO:0000313" key="2">
    <source>
        <dbReference type="Proteomes" id="UP000218796"/>
    </source>
</evidence>
<dbReference type="SUPFAM" id="SSF48371">
    <property type="entry name" value="ARM repeat"/>
    <property type="match status" value="1"/>
</dbReference>
<comment type="caution">
    <text evidence="1">The sequence shown here is derived from an EMBL/GenBank/DDBJ whole genome shotgun (WGS) entry which is preliminary data.</text>
</comment>
<dbReference type="EMBL" id="NQMS01000002">
    <property type="protein sequence ID" value="PAV97296.1"/>
    <property type="molecule type" value="Genomic_DNA"/>
</dbReference>
<accession>A0A2A2MEH3</accession>
<dbReference type="Proteomes" id="UP000218796">
    <property type="component" value="Unassembled WGS sequence"/>
</dbReference>
<keyword evidence="2" id="KW-1185">Reference proteome</keyword>
<organism evidence="1 2">
    <name type="scientific">Hafnia paralvei</name>
    <dbReference type="NCBI Taxonomy" id="546367"/>
    <lineage>
        <taxon>Bacteria</taxon>
        <taxon>Pseudomonadati</taxon>
        <taxon>Pseudomonadota</taxon>
        <taxon>Gammaproteobacteria</taxon>
        <taxon>Enterobacterales</taxon>
        <taxon>Hafniaceae</taxon>
        <taxon>Hafnia</taxon>
    </lineage>
</organism>
<name>A0A2A2MEH3_9GAMM</name>
<dbReference type="AlphaFoldDB" id="A0A2A2MEH3"/>
<dbReference type="RefSeq" id="WP_039186195.1">
    <property type="nucleotide sequence ID" value="NZ_CAUFSP010000015.1"/>
</dbReference>
<dbReference type="OrthoDB" id="8847851at2"/>
<reference evidence="1 2" key="1">
    <citation type="submission" date="2017-08" db="EMBL/GenBank/DDBJ databases">
        <title>Draft Genome Sequence of Hafnia alvei CITHA-6 Isolated from Raw Bovine Milk.</title>
        <authorList>
            <person name="Culligan E.P."/>
            <person name="Mcsweeney A."/>
            <person name="O'Doherty C."/>
            <person name="Gleeson E."/>
            <person name="O'Riordan D."/>
            <person name="Sleator R.D."/>
        </authorList>
    </citation>
    <scope>NUCLEOTIDE SEQUENCE [LARGE SCALE GENOMIC DNA]</scope>
    <source>
        <strain evidence="1 2">CITHA-6</strain>
    </source>
</reference>
<evidence type="ECO:0000313" key="1">
    <source>
        <dbReference type="EMBL" id="PAV97296.1"/>
    </source>
</evidence>
<protein>
    <submittedName>
        <fullName evidence="1">HEAT repeat domain-containing protein</fullName>
    </submittedName>
</protein>
<gene>
    <name evidence="1" type="ORF">CJD50_06470</name>
</gene>
<proteinExistence type="predicted"/>